<dbReference type="EMBL" id="JBELQD010000011">
    <property type="protein sequence ID" value="MER2289120.1"/>
    <property type="molecule type" value="Genomic_DNA"/>
</dbReference>
<gene>
    <name evidence="1" type="ORF">ABS770_12690</name>
</gene>
<feature type="non-terminal residue" evidence="1">
    <location>
        <position position="38"/>
    </location>
</feature>
<evidence type="ECO:0000313" key="2">
    <source>
        <dbReference type="Proteomes" id="UP001432995"/>
    </source>
</evidence>
<accession>A0ABV1R2R2</accession>
<protein>
    <submittedName>
        <fullName evidence="1">Porin family protein</fullName>
    </submittedName>
</protein>
<keyword evidence="2" id="KW-1185">Reference proteome</keyword>
<sequence>MARSKLNALVRSLTLAASVGAPCLAAAADLLPPPPPPP</sequence>
<evidence type="ECO:0000313" key="1">
    <source>
        <dbReference type="EMBL" id="MER2289120.1"/>
    </source>
</evidence>
<organism evidence="1 2">
    <name type="scientific">Methylobacterium brachiatum</name>
    <dbReference type="NCBI Taxonomy" id="269660"/>
    <lineage>
        <taxon>Bacteria</taxon>
        <taxon>Pseudomonadati</taxon>
        <taxon>Pseudomonadota</taxon>
        <taxon>Alphaproteobacteria</taxon>
        <taxon>Hyphomicrobiales</taxon>
        <taxon>Methylobacteriaceae</taxon>
        <taxon>Methylobacterium</taxon>
    </lineage>
</organism>
<comment type="caution">
    <text evidence="1">The sequence shown here is derived from an EMBL/GenBank/DDBJ whole genome shotgun (WGS) entry which is preliminary data.</text>
</comment>
<name>A0ABV1R2R2_9HYPH</name>
<reference evidence="1" key="1">
    <citation type="submission" date="2024-06" db="EMBL/GenBank/DDBJ databases">
        <authorList>
            <person name="Campbell A.G."/>
        </authorList>
    </citation>
    <scope>NUCLEOTIDE SEQUENCE</scope>
    <source>
        <strain evidence="1">EM17</strain>
    </source>
</reference>
<dbReference type="Proteomes" id="UP001432995">
    <property type="component" value="Unassembled WGS sequence"/>
</dbReference>
<proteinExistence type="predicted"/>